<reference evidence="2 3" key="1">
    <citation type="submission" date="2020-01" db="EMBL/GenBank/DDBJ databases">
        <authorList>
            <consortium name="DOE Joint Genome Institute"/>
            <person name="Haridas S."/>
            <person name="Albert R."/>
            <person name="Binder M."/>
            <person name="Bloem J."/>
            <person name="Labutti K."/>
            <person name="Salamov A."/>
            <person name="Andreopoulos B."/>
            <person name="Baker S.E."/>
            <person name="Barry K."/>
            <person name="Bills G."/>
            <person name="Bluhm B.H."/>
            <person name="Cannon C."/>
            <person name="Castanera R."/>
            <person name="Culley D.E."/>
            <person name="Daum C."/>
            <person name="Ezra D."/>
            <person name="Gonzalez J.B."/>
            <person name="Henrissat B."/>
            <person name="Kuo A."/>
            <person name="Liang C."/>
            <person name="Lipzen A."/>
            <person name="Lutzoni F."/>
            <person name="Magnuson J."/>
            <person name="Mondo S."/>
            <person name="Nolan M."/>
            <person name="Ohm R."/>
            <person name="Pangilinan J."/>
            <person name="Park H.-J.H."/>
            <person name="Ramirez L."/>
            <person name="Alfaro M."/>
            <person name="Sun H."/>
            <person name="Tritt A."/>
            <person name="Yoshinaga Y."/>
            <person name="Zwiers L.-H.L."/>
            <person name="Turgeon B.G."/>
            <person name="Goodwin S.B."/>
            <person name="Spatafora J.W."/>
            <person name="Crous P.W."/>
            <person name="Grigoriev I.V."/>
        </authorList>
    </citation>
    <scope>NUCLEOTIDE SEQUENCE [LARGE SCALE GENOMIC DNA]</scope>
    <source>
        <strain evidence="2 3">CBS 611.86</strain>
    </source>
</reference>
<dbReference type="PANTHER" id="PTHR21054">
    <property type="entry name" value="ZINC METALLOPROTEINASE-RELATED"/>
    <property type="match status" value="1"/>
</dbReference>
<dbReference type="PANTHER" id="PTHR21054:SF2">
    <property type="entry name" value="MIP04191P"/>
    <property type="match status" value="1"/>
</dbReference>
<organism evidence="2 3">
    <name type="scientific">Massariosphaeria phaeospora</name>
    <dbReference type="NCBI Taxonomy" id="100035"/>
    <lineage>
        <taxon>Eukaryota</taxon>
        <taxon>Fungi</taxon>
        <taxon>Dikarya</taxon>
        <taxon>Ascomycota</taxon>
        <taxon>Pezizomycotina</taxon>
        <taxon>Dothideomycetes</taxon>
        <taxon>Pleosporomycetidae</taxon>
        <taxon>Pleosporales</taxon>
        <taxon>Pleosporales incertae sedis</taxon>
        <taxon>Massariosphaeria</taxon>
    </lineage>
</organism>
<accession>A0A7C8IFH5</accession>
<feature type="compositionally biased region" description="Acidic residues" evidence="1">
    <location>
        <begin position="616"/>
        <end position="635"/>
    </location>
</feature>
<protein>
    <submittedName>
        <fullName evidence="2">Metallopeptidase</fullName>
    </submittedName>
</protein>
<dbReference type="OrthoDB" id="74460at2759"/>
<gene>
    <name evidence="2" type="ORF">BDV95DRAFT_626293</name>
</gene>
<dbReference type="InterPro" id="IPR021917">
    <property type="entry name" value="Unchr_Zn-peptidase-like"/>
</dbReference>
<dbReference type="AlphaFoldDB" id="A0A7C8IFH5"/>
<dbReference type="Pfam" id="PF12044">
    <property type="entry name" value="Metallopep"/>
    <property type="match status" value="1"/>
</dbReference>
<proteinExistence type="predicted"/>
<evidence type="ECO:0000256" key="1">
    <source>
        <dbReference type="SAM" id="MobiDB-lite"/>
    </source>
</evidence>
<name>A0A7C8IFH5_9PLEO</name>
<sequence>MVAKDSPLLIDCPPHKRGGFSSAHSDLDAAMAKFRMTAYMWQAMTAEDFRLKGLGRRTFRLDEEWAADTVSRDFLNAGYNDSLDREGAMRATAKIHVIRSSMTTQEIRNAQIAQQNPSAHRKGVLFDYFMDALKEAGGPFASSARPIVAGLILDSHYSVAKKLILGHAALGCHDPQGISLGMFGSHLTYSWPRFVEEITGCLTDTRHPGDKVGDDNGECSTMWEACTIGQGAHLHEVGHAFGSPHRPGIMERGYAQDWPKNFLPKTAYCGHHKIEGVVVTESTPNDARWNLSDALSFRALPHFGLPTDKLISEEDRNANPTIRPGYEGADELDTFLLISSSVGVVRISFNGKDDAKPSTSGPALQTQFSMDQLEQRFNRSKPLKLSVLAFNGKETTVHDVWKLLAVKTFIRVPGSRVRLFKRSVYSEELESQGNDVYEWAQLLREKGPDGNVHRATSIDLRVGCGWDGGVVKYADGHVSHWGPMRIEGREHHFGGHASQEIMLPPNAHIKRIEINRGENFTMEGVRMHLSDGTRKGELNRSYAPGGIVRLEPGSDEVIVGFYGKSDRGSFHGVAEFGIITAPKSVGLDGLPGAVFDLSELRNTAGLDGDRQQGENNDSDTADDDDDNDDSSGSDDSESHSQ</sequence>
<dbReference type="InterPro" id="IPR053002">
    <property type="entry name" value="Metalloproteinase_M10B"/>
</dbReference>
<dbReference type="Proteomes" id="UP000481861">
    <property type="component" value="Unassembled WGS sequence"/>
</dbReference>
<keyword evidence="3" id="KW-1185">Reference proteome</keyword>
<dbReference type="EMBL" id="JAADJZ010000004">
    <property type="protein sequence ID" value="KAF2875911.1"/>
    <property type="molecule type" value="Genomic_DNA"/>
</dbReference>
<evidence type="ECO:0000313" key="2">
    <source>
        <dbReference type="EMBL" id="KAF2875911.1"/>
    </source>
</evidence>
<dbReference type="GO" id="GO:0005737">
    <property type="term" value="C:cytoplasm"/>
    <property type="evidence" value="ECO:0007669"/>
    <property type="project" value="TreeGrafter"/>
</dbReference>
<feature type="region of interest" description="Disordered" evidence="1">
    <location>
        <begin position="603"/>
        <end position="641"/>
    </location>
</feature>
<evidence type="ECO:0000313" key="3">
    <source>
        <dbReference type="Proteomes" id="UP000481861"/>
    </source>
</evidence>
<comment type="caution">
    <text evidence="2">The sequence shown here is derived from an EMBL/GenBank/DDBJ whole genome shotgun (WGS) entry which is preliminary data.</text>
</comment>